<evidence type="ECO:0000313" key="3">
    <source>
        <dbReference type="Proteomes" id="UP001501821"/>
    </source>
</evidence>
<evidence type="ECO:0000313" key="2">
    <source>
        <dbReference type="EMBL" id="GAA3824889.1"/>
    </source>
</evidence>
<feature type="transmembrane region" description="Helical" evidence="1">
    <location>
        <begin position="115"/>
        <end position="135"/>
    </location>
</feature>
<gene>
    <name evidence="2" type="ORF">GCM10022242_27830</name>
</gene>
<feature type="transmembrane region" description="Helical" evidence="1">
    <location>
        <begin position="91"/>
        <end position="109"/>
    </location>
</feature>
<keyword evidence="1" id="KW-1133">Transmembrane helix</keyword>
<reference evidence="3" key="1">
    <citation type="journal article" date="2019" name="Int. J. Syst. Evol. Microbiol.">
        <title>The Global Catalogue of Microorganisms (GCM) 10K type strain sequencing project: providing services to taxonomists for standard genome sequencing and annotation.</title>
        <authorList>
            <consortium name="The Broad Institute Genomics Platform"/>
            <consortium name="The Broad Institute Genome Sequencing Center for Infectious Disease"/>
            <person name="Wu L."/>
            <person name="Ma J."/>
        </authorList>
    </citation>
    <scope>NUCLEOTIDE SEQUENCE [LARGE SCALE GENOMIC DNA]</scope>
    <source>
        <strain evidence="3">JCM 16953</strain>
    </source>
</reference>
<proteinExistence type="predicted"/>
<dbReference type="Proteomes" id="UP001501821">
    <property type="component" value="Unassembled WGS sequence"/>
</dbReference>
<dbReference type="RefSeq" id="WP_344776433.1">
    <property type="nucleotide sequence ID" value="NZ_BAABAH010000010.1"/>
</dbReference>
<organism evidence="2 3">
    <name type="scientific">Nocardioides panacisoli</name>
    <dbReference type="NCBI Taxonomy" id="627624"/>
    <lineage>
        <taxon>Bacteria</taxon>
        <taxon>Bacillati</taxon>
        <taxon>Actinomycetota</taxon>
        <taxon>Actinomycetes</taxon>
        <taxon>Propionibacteriales</taxon>
        <taxon>Nocardioidaceae</taxon>
        <taxon>Nocardioides</taxon>
    </lineage>
</organism>
<evidence type="ECO:0000256" key="1">
    <source>
        <dbReference type="SAM" id="Phobius"/>
    </source>
</evidence>
<dbReference type="EMBL" id="BAABAH010000010">
    <property type="protein sequence ID" value="GAA3824889.1"/>
    <property type="molecule type" value="Genomic_DNA"/>
</dbReference>
<sequence length="141" mass="15146">MVTIGPEVPALSAGASVSRVIADQRKVELLALGMMIFSIWFGFSAGWLLTACIAAGVLLGLVNHLITEYWLLRVISSGEEPTRGRLTRFTVVRLCILAVVAVGASVAFWPEGVGLLLGLAIFRLVALVMTTIPLLKELKNQ</sequence>
<keyword evidence="3" id="KW-1185">Reference proteome</keyword>
<accession>A0ABP7IRE4</accession>
<name>A0ABP7IRE4_9ACTN</name>
<evidence type="ECO:0008006" key="4">
    <source>
        <dbReference type="Google" id="ProtNLM"/>
    </source>
</evidence>
<keyword evidence="1" id="KW-0472">Membrane</keyword>
<keyword evidence="1" id="KW-0812">Transmembrane</keyword>
<protein>
    <recommendedName>
        <fullName evidence="4">ATP synthase subunit I</fullName>
    </recommendedName>
</protein>
<comment type="caution">
    <text evidence="2">The sequence shown here is derived from an EMBL/GenBank/DDBJ whole genome shotgun (WGS) entry which is preliminary data.</text>
</comment>